<sequence length="179" mass="19458">MPLLPAIFASANSLSTMQRHVWDPLNPWAADRYVIKVVFAVSQIAGLRLSRDGQRLAHMSGFPQSGPRVRWGEAGATSAELKPLYLGKLSVPRSDTVRRMRGHSPPICSRASVVGAYSRDRLPQSCKPACHSSQMTEASCNFGSPTTTLRALKDRRATSRVILAKEIVGLVSWTVSASA</sequence>
<keyword evidence="2" id="KW-1185">Reference proteome</keyword>
<evidence type="ECO:0000313" key="1">
    <source>
        <dbReference type="EMBL" id="KAF2825898.1"/>
    </source>
</evidence>
<dbReference type="Proteomes" id="UP000799424">
    <property type="component" value="Unassembled WGS sequence"/>
</dbReference>
<name>A0A6A6ZYZ4_9PLEO</name>
<gene>
    <name evidence="1" type="ORF">CC86DRAFT_456248</name>
</gene>
<reference evidence="1" key="1">
    <citation type="journal article" date="2020" name="Stud. Mycol.">
        <title>101 Dothideomycetes genomes: a test case for predicting lifestyles and emergence of pathogens.</title>
        <authorList>
            <person name="Haridas S."/>
            <person name="Albert R."/>
            <person name="Binder M."/>
            <person name="Bloem J."/>
            <person name="Labutti K."/>
            <person name="Salamov A."/>
            <person name="Andreopoulos B."/>
            <person name="Baker S."/>
            <person name="Barry K."/>
            <person name="Bills G."/>
            <person name="Bluhm B."/>
            <person name="Cannon C."/>
            <person name="Castanera R."/>
            <person name="Culley D."/>
            <person name="Daum C."/>
            <person name="Ezra D."/>
            <person name="Gonzalez J."/>
            <person name="Henrissat B."/>
            <person name="Kuo A."/>
            <person name="Liang C."/>
            <person name="Lipzen A."/>
            <person name="Lutzoni F."/>
            <person name="Magnuson J."/>
            <person name="Mondo S."/>
            <person name="Nolan M."/>
            <person name="Ohm R."/>
            <person name="Pangilinan J."/>
            <person name="Park H.-J."/>
            <person name="Ramirez L."/>
            <person name="Alfaro M."/>
            <person name="Sun H."/>
            <person name="Tritt A."/>
            <person name="Yoshinaga Y."/>
            <person name="Zwiers L.-H."/>
            <person name="Turgeon B."/>
            <person name="Goodwin S."/>
            <person name="Spatafora J."/>
            <person name="Crous P."/>
            <person name="Grigoriev I."/>
        </authorList>
    </citation>
    <scope>NUCLEOTIDE SEQUENCE</scope>
    <source>
        <strain evidence="1">CBS 113818</strain>
    </source>
</reference>
<evidence type="ECO:0000313" key="2">
    <source>
        <dbReference type="Proteomes" id="UP000799424"/>
    </source>
</evidence>
<dbReference type="AlphaFoldDB" id="A0A6A6ZYZ4"/>
<protein>
    <submittedName>
        <fullName evidence="1">Uncharacterized protein</fullName>
    </submittedName>
</protein>
<proteinExistence type="predicted"/>
<accession>A0A6A6ZYZ4</accession>
<dbReference type="EMBL" id="MU006227">
    <property type="protein sequence ID" value="KAF2825898.1"/>
    <property type="molecule type" value="Genomic_DNA"/>
</dbReference>
<organism evidence="1 2">
    <name type="scientific">Ophiobolus disseminans</name>
    <dbReference type="NCBI Taxonomy" id="1469910"/>
    <lineage>
        <taxon>Eukaryota</taxon>
        <taxon>Fungi</taxon>
        <taxon>Dikarya</taxon>
        <taxon>Ascomycota</taxon>
        <taxon>Pezizomycotina</taxon>
        <taxon>Dothideomycetes</taxon>
        <taxon>Pleosporomycetidae</taxon>
        <taxon>Pleosporales</taxon>
        <taxon>Pleosporineae</taxon>
        <taxon>Phaeosphaeriaceae</taxon>
        <taxon>Ophiobolus</taxon>
    </lineage>
</organism>